<feature type="binding site" evidence="12">
    <location>
        <position position="185"/>
    </location>
    <ligand>
        <name>ATP</name>
        <dbReference type="ChEBI" id="CHEBI:30616"/>
    </ligand>
</feature>
<keyword evidence="7 12" id="KW-0418">Kinase</keyword>
<dbReference type="InterPro" id="IPR029056">
    <property type="entry name" value="Ribokinase-like"/>
</dbReference>
<keyword evidence="10 12" id="KW-0630">Potassium</keyword>
<dbReference type="SUPFAM" id="SSF53613">
    <property type="entry name" value="Ribokinase-like"/>
    <property type="match status" value="1"/>
</dbReference>
<dbReference type="GO" id="GO:0005524">
    <property type="term" value="F:ATP binding"/>
    <property type="evidence" value="ECO:0007669"/>
    <property type="project" value="UniProtKB-UniRule"/>
</dbReference>
<keyword evidence="8 12" id="KW-0067">ATP-binding</keyword>
<proteinExistence type="inferred from homology"/>
<evidence type="ECO:0000256" key="6">
    <source>
        <dbReference type="ARBA" id="ARBA00022741"/>
    </source>
</evidence>
<comment type="similarity">
    <text evidence="12">Belongs to the carbohydrate kinase PfkB family. Ribokinase subfamily.</text>
</comment>
<comment type="subcellular location">
    <subcellularLocation>
        <location evidence="12">Cytoplasm</location>
    </subcellularLocation>
</comment>
<dbReference type="CDD" id="cd01174">
    <property type="entry name" value="ribokinase"/>
    <property type="match status" value="1"/>
</dbReference>
<feature type="binding site" evidence="12">
    <location>
        <position position="288"/>
    </location>
    <ligand>
        <name>K(+)</name>
        <dbReference type="ChEBI" id="CHEBI:29103"/>
    </ligand>
</feature>
<dbReference type="InterPro" id="IPR011611">
    <property type="entry name" value="PfkB_dom"/>
</dbReference>
<comment type="caution">
    <text evidence="12">Lacks conserved residue(s) required for the propagation of feature annotation.</text>
</comment>
<organism evidence="14 15">
    <name type="scientific">Youxingia wuxianensis</name>
    <dbReference type="NCBI Taxonomy" id="2763678"/>
    <lineage>
        <taxon>Bacteria</taxon>
        <taxon>Bacillati</taxon>
        <taxon>Bacillota</taxon>
        <taxon>Clostridia</taxon>
        <taxon>Eubacteriales</taxon>
        <taxon>Oscillospiraceae</taxon>
        <taxon>Youxingia</taxon>
    </lineage>
</organism>
<dbReference type="GO" id="GO:0046872">
    <property type="term" value="F:metal ion binding"/>
    <property type="evidence" value="ECO:0007669"/>
    <property type="project" value="UniProtKB-KW"/>
</dbReference>
<comment type="pathway">
    <text evidence="12">Carbohydrate metabolism; D-ribose degradation; D-ribose 5-phosphate from beta-D-ribopyranose: step 2/2.</text>
</comment>
<dbReference type="GO" id="GO:0019303">
    <property type="term" value="P:D-ribose catabolic process"/>
    <property type="evidence" value="ECO:0007669"/>
    <property type="project" value="UniProtKB-UniRule"/>
</dbReference>
<dbReference type="Proteomes" id="UP000623678">
    <property type="component" value="Unassembled WGS sequence"/>
</dbReference>
<keyword evidence="9 12" id="KW-0460">Magnesium</keyword>
<evidence type="ECO:0000256" key="8">
    <source>
        <dbReference type="ARBA" id="ARBA00022840"/>
    </source>
</evidence>
<keyword evidence="15" id="KW-1185">Reference proteome</keyword>
<dbReference type="InterPro" id="IPR002139">
    <property type="entry name" value="Ribo/fructo_kinase"/>
</dbReference>
<feature type="binding site" evidence="12">
    <location>
        <position position="141"/>
    </location>
    <ligand>
        <name>substrate</name>
    </ligand>
</feature>
<dbReference type="EC" id="2.7.1.15" evidence="2 12"/>
<dbReference type="Gene3D" id="3.40.1190.20">
    <property type="match status" value="1"/>
</dbReference>
<reference evidence="14" key="1">
    <citation type="submission" date="2020-08" db="EMBL/GenBank/DDBJ databases">
        <title>Genome public.</title>
        <authorList>
            <person name="Liu C."/>
            <person name="Sun Q."/>
        </authorList>
    </citation>
    <scope>NUCLEOTIDE SEQUENCE</scope>
    <source>
        <strain evidence="14">NSJ-64</strain>
    </source>
</reference>
<feature type="binding site" evidence="12">
    <location>
        <begin position="252"/>
        <end position="253"/>
    </location>
    <ligand>
        <name>ATP</name>
        <dbReference type="ChEBI" id="CHEBI:30616"/>
    </ligand>
</feature>
<feature type="binding site" evidence="12">
    <location>
        <position position="292"/>
    </location>
    <ligand>
        <name>K(+)</name>
        <dbReference type="ChEBI" id="CHEBI:29103"/>
    </ligand>
</feature>
<comment type="caution">
    <text evidence="14">The sequence shown here is derived from an EMBL/GenBank/DDBJ whole genome shotgun (WGS) entry which is preliminary data.</text>
</comment>
<feature type="binding site" evidence="12">
    <location>
        <position position="249"/>
    </location>
    <ligand>
        <name>K(+)</name>
        <dbReference type="ChEBI" id="CHEBI:29103"/>
    </ligand>
</feature>
<comment type="function">
    <text evidence="12">Catalyzes the phosphorylation of ribose at O-5 in a reaction requiring ATP and magnesium. The resulting D-ribose-5-phosphate can then be used either for sythesis of nucleotides, histidine, and tryptophan, or as a component of the pentose phosphate pathway.</text>
</comment>
<dbReference type="PROSITE" id="PS00583">
    <property type="entry name" value="PFKB_KINASES_1"/>
    <property type="match status" value="1"/>
</dbReference>
<dbReference type="RefSeq" id="WP_262394965.1">
    <property type="nucleotide sequence ID" value="NZ_JACRTD010000004.1"/>
</dbReference>
<name>A0A926EM83_9FIRM</name>
<dbReference type="AlphaFoldDB" id="A0A926EM83"/>
<comment type="similarity">
    <text evidence="1">Belongs to the carbohydrate kinase pfkB family.</text>
</comment>
<evidence type="ECO:0000256" key="5">
    <source>
        <dbReference type="ARBA" id="ARBA00022723"/>
    </source>
</evidence>
<comment type="cofactor">
    <cofactor evidence="12">
        <name>Mg(2+)</name>
        <dbReference type="ChEBI" id="CHEBI:18420"/>
    </cofactor>
    <text evidence="12">Requires a divalent cation, most likely magnesium in vivo, as an electrophilic catalyst to aid phosphoryl group transfer. It is the chelate of the metal and the nucleotide that is the actual substrate.</text>
</comment>
<dbReference type="PANTHER" id="PTHR10584">
    <property type="entry name" value="SUGAR KINASE"/>
    <property type="match status" value="1"/>
</dbReference>
<feature type="binding site" evidence="12">
    <location>
        <begin position="41"/>
        <end position="45"/>
    </location>
    <ligand>
        <name>substrate</name>
    </ligand>
</feature>
<protein>
    <recommendedName>
        <fullName evidence="3 12">Ribokinase</fullName>
        <shortName evidence="12">RK</shortName>
        <ecNumber evidence="2 12">2.7.1.15</ecNumber>
    </recommendedName>
</protein>
<gene>
    <name evidence="12" type="primary">rbsK</name>
    <name evidence="14" type="ORF">H8705_06225</name>
</gene>
<feature type="binding site" evidence="12">
    <location>
        <begin position="221"/>
        <end position="226"/>
    </location>
    <ligand>
        <name>ATP</name>
        <dbReference type="ChEBI" id="CHEBI:30616"/>
    </ligand>
</feature>
<accession>A0A926EM83</accession>
<dbReference type="InterPro" id="IPR011877">
    <property type="entry name" value="Ribokinase"/>
</dbReference>
<evidence type="ECO:0000256" key="2">
    <source>
        <dbReference type="ARBA" id="ARBA00012035"/>
    </source>
</evidence>
<dbReference type="GO" id="GO:0004747">
    <property type="term" value="F:ribokinase activity"/>
    <property type="evidence" value="ECO:0007669"/>
    <property type="project" value="UniProtKB-UniRule"/>
</dbReference>
<keyword evidence="11 12" id="KW-0119">Carbohydrate metabolism</keyword>
<evidence type="ECO:0000259" key="13">
    <source>
        <dbReference type="Pfam" id="PF00294"/>
    </source>
</evidence>
<evidence type="ECO:0000256" key="7">
    <source>
        <dbReference type="ARBA" id="ARBA00022777"/>
    </source>
</evidence>
<evidence type="ECO:0000256" key="12">
    <source>
        <dbReference type="HAMAP-Rule" id="MF_01987"/>
    </source>
</evidence>
<dbReference type="Pfam" id="PF00294">
    <property type="entry name" value="PfkB"/>
    <property type="match status" value="1"/>
</dbReference>
<dbReference type="PRINTS" id="PR00990">
    <property type="entry name" value="RIBOKINASE"/>
</dbReference>
<comment type="catalytic activity">
    <reaction evidence="12">
        <text>D-ribose + ATP = D-ribose 5-phosphate + ADP + H(+)</text>
        <dbReference type="Rhea" id="RHEA:13697"/>
        <dbReference type="ChEBI" id="CHEBI:15378"/>
        <dbReference type="ChEBI" id="CHEBI:30616"/>
        <dbReference type="ChEBI" id="CHEBI:47013"/>
        <dbReference type="ChEBI" id="CHEBI:78346"/>
        <dbReference type="ChEBI" id="CHEBI:456216"/>
        <dbReference type="EC" id="2.7.1.15"/>
    </reaction>
</comment>
<evidence type="ECO:0000256" key="9">
    <source>
        <dbReference type="ARBA" id="ARBA00022842"/>
    </source>
</evidence>
<dbReference type="PANTHER" id="PTHR10584:SF166">
    <property type="entry name" value="RIBOKINASE"/>
    <property type="match status" value="1"/>
</dbReference>
<keyword evidence="12" id="KW-0963">Cytoplasm</keyword>
<dbReference type="HAMAP" id="MF_01987">
    <property type="entry name" value="Ribokinase"/>
    <property type="match status" value="1"/>
</dbReference>
<feature type="binding site" evidence="12">
    <location>
        <position position="253"/>
    </location>
    <ligand>
        <name>substrate</name>
    </ligand>
</feature>
<evidence type="ECO:0000256" key="3">
    <source>
        <dbReference type="ARBA" id="ARBA00016943"/>
    </source>
</evidence>
<comment type="activity regulation">
    <text evidence="12">Activated by a monovalent cation that binds near, but not in, the active site. The most likely occupant of the site in vivo is potassium. Ion binding induces a conformational change that may alter substrate affinity.</text>
</comment>
<feature type="binding site" evidence="12">
    <location>
        <begin position="13"/>
        <end position="15"/>
    </location>
    <ligand>
        <name>substrate</name>
    </ligand>
</feature>
<feature type="domain" description="Carbohydrate kinase PfkB" evidence="13">
    <location>
        <begin position="4"/>
        <end position="295"/>
    </location>
</feature>
<evidence type="ECO:0000256" key="1">
    <source>
        <dbReference type="ARBA" id="ARBA00005380"/>
    </source>
</evidence>
<comment type="subunit">
    <text evidence="12">Homodimer.</text>
</comment>
<evidence type="ECO:0000256" key="10">
    <source>
        <dbReference type="ARBA" id="ARBA00022958"/>
    </source>
</evidence>
<evidence type="ECO:0000256" key="11">
    <source>
        <dbReference type="ARBA" id="ARBA00023277"/>
    </source>
</evidence>
<feature type="binding site" evidence="12">
    <location>
        <position position="283"/>
    </location>
    <ligand>
        <name>K(+)</name>
        <dbReference type="ChEBI" id="CHEBI:29103"/>
    </ligand>
</feature>
<feature type="binding site" evidence="12">
    <location>
        <position position="286"/>
    </location>
    <ligand>
        <name>K(+)</name>
        <dbReference type="ChEBI" id="CHEBI:29103"/>
    </ligand>
</feature>
<keyword evidence="5 12" id="KW-0479">Metal-binding</keyword>
<dbReference type="EMBL" id="JACRTD010000004">
    <property type="protein sequence ID" value="MBC8585176.1"/>
    <property type="molecule type" value="Genomic_DNA"/>
</dbReference>
<keyword evidence="4 12" id="KW-0808">Transferase</keyword>
<evidence type="ECO:0000313" key="14">
    <source>
        <dbReference type="EMBL" id="MBC8585176.1"/>
    </source>
</evidence>
<evidence type="ECO:0000313" key="15">
    <source>
        <dbReference type="Proteomes" id="UP000623678"/>
    </source>
</evidence>
<dbReference type="InterPro" id="IPR002173">
    <property type="entry name" value="Carboh/pur_kinase_PfkB_CS"/>
</dbReference>
<sequence length="307" mass="32861">MNRNSVVVIGSLNYDNIFKLPAMPQMGETMPVDSASVCCGGKGANQAVQCAKLGMKTYMVGAVGDDYMGKFLVDGLREYEVDTTYVKVVEGTSGFAVVNSMKDGSVFATIVRGANYAITCEDIDQVEHLFDQAKIVILQLEIPVPVVEYIIKKANAHGCQVLLNAAPAEQISFESIKACDTFIANEVEAGFYTGRTIKTPKDAMPAIEEYARKTGRRCIFTLGKHGAVVHDGKEARFVPAVDAVAVETTGAGDSFVGGFAKGQMEGLDFFSSVNFASHCSAVTIGSVGAQNSMPKLEQIKSYLNGKM</sequence>
<feature type="active site" description="Proton acceptor" evidence="12">
    <location>
        <position position="253"/>
    </location>
</feature>
<keyword evidence="6 12" id="KW-0547">Nucleotide-binding</keyword>
<evidence type="ECO:0000256" key="4">
    <source>
        <dbReference type="ARBA" id="ARBA00022679"/>
    </source>
</evidence>
<dbReference type="GO" id="GO:0005737">
    <property type="term" value="C:cytoplasm"/>
    <property type="evidence" value="ECO:0007669"/>
    <property type="project" value="UniProtKB-SubCell"/>
</dbReference>